<dbReference type="Proteomes" id="UP000248749">
    <property type="component" value="Unassembled WGS sequence"/>
</dbReference>
<dbReference type="InterPro" id="IPR034139">
    <property type="entry name" value="TOPRIM_OLD"/>
</dbReference>
<dbReference type="RefSeq" id="WP_111135682.1">
    <property type="nucleotide sequence ID" value="NZ_POUB01000144.1"/>
</dbReference>
<evidence type="ECO:0000313" key="3">
    <source>
        <dbReference type="Proteomes" id="UP000248749"/>
    </source>
</evidence>
<protein>
    <recommendedName>
        <fullName evidence="1">OLD protein-like TOPRIM domain-containing protein</fullName>
    </recommendedName>
</protein>
<comment type="caution">
    <text evidence="2">The sequence shown here is derived from an EMBL/GenBank/DDBJ whole genome shotgun (WGS) entry which is preliminary data.</text>
</comment>
<reference evidence="2 3" key="1">
    <citation type="submission" date="2018-01" db="EMBL/GenBank/DDBJ databases">
        <title>Draft genome sequence of Salinispora sp. 13K206.</title>
        <authorList>
            <person name="Sahin N."/>
            <person name="Saygin H."/>
            <person name="Ay H."/>
        </authorList>
    </citation>
    <scope>NUCLEOTIDE SEQUENCE [LARGE SCALE GENOMIC DNA]</scope>
    <source>
        <strain evidence="2 3">13K206</strain>
    </source>
</reference>
<dbReference type="Pfam" id="PF20469">
    <property type="entry name" value="OLD-like_TOPRIM"/>
    <property type="match status" value="1"/>
</dbReference>
<evidence type="ECO:0000313" key="2">
    <source>
        <dbReference type="EMBL" id="PZF94245.1"/>
    </source>
</evidence>
<feature type="domain" description="OLD protein-like TOPRIM" evidence="1">
    <location>
        <begin position="13"/>
        <end position="62"/>
    </location>
</feature>
<name>A0A2W2C3Y9_9ACTN</name>
<keyword evidence="3" id="KW-1185">Reference proteome</keyword>
<dbReference type="AlphaFoldDB" id="A0A2W2C3Y9"/>
<dbReference type="OrthoDB" id="9152042at2"/>
<accession>A0A2W2C3Y9</accession>
<organism evidence="2 3">
    <name type="scientific">Micromonospora deserti</name>
    <dbReference type="NCBI Taxonomy" id="2070366"/>
    <lineage>
        <taxon>Bacteria</taxon>
        <taxon>Bacillati</taxon>
        <taxon>Actinomycetota</taxon>
        <taxon>Actinomycetes</taxon>
        <taxon>Micromonosporales</taxon>
        <taxon>Micromonosporaceae</taxon>
        <taxon>Micromonospora</taxon>
    </lineage>
</organism>
<dbReference type="EMBL" id="POUB01000144">
    <property type="protein sequence ID" value="PZF94245.1"/>
    <property type="molecule type" value="Genomic_DNA"/>
</dbReference>
<evidence type="ECO:0000259" key="1">
    <source>
        <dbReference type="Pfam" id="PF20469"/>
    </source>
</evidence>
<proteinExistence type="predicted"/>
<sequence>MRTIDDQVAGVDARTVVLVEGVSDRVALETLAARRGRDLDAEGVRIVSMGGATNVGHFLDVFGPPGRGLRLAGLYDAAEERWFRRGLERVGLGANLSRDELAALGFHVCVADLEDELIRAVGVAGVREVIAAEGDLRAFRIFGRQPAQQDRPVEAQLRRFLGTQSGRKSAYARALVRALGPDKAPRSLDAVLAQV</sequence>
<gene>
    <name evidence="2" type="ORF">C1I99_19535</name>
</gene>
<dbReference type="CDD" id="cd01026">
    <property type="entry name" value="TOPRIM_OLD"/>
    <property type="match status" value="1"/>
</dbReference>